<dbReference type="PANTHER" id="PTHR24148">
    <property type="entry name" value="ANKYRIN REPEAT DOMAIN-CONTAINING PROTEIN 39 HOMOLOG-RELATED"/>
    <property type="match status" value="1"/>
</dbReference>
<dbReference type="AlphaFoldDB" id="A0A9P9WG03"/>
<reference evidence="2" key="1">
    <citation type="submission" date="2021-03" db="EMBL/GenBank/DDBJ databases">
        <title>Revisited historic fungal species revealed as producer of novel bioactive compounds through whole genome sequencing and comparative genomics.</title>
        <authorList>
            <person name="Vignolle G.A."/>
            <person name="Hochenegger N."/>
            <person name="Mach R.L."/>
            <person name="Mach-Aigner A.R."/>
            <person name="Javad Rahimi M."/>
            <person name="Salim K.A."/>
            <person name="Chan C.M."/>
            <person name="Lim L.B.L."/>
            <person name="Cai F."/>
            <person name="Druzhinina I.S."/>
            <person name="U'Ren J.M."/>
            <person name="Derntl C."/>
        </authorList>
    </citation>
    <scope>NUCLEOTIDE SEQUENCE</scope>
    <source>
        <strain evidence="2">TUCIM 5799</strain>
    </source>
</reference>
<dbReference type="Pfam" id="PF06985">
    <property type="entry name" value="HET"/>
    <property type="match status" value="1"/>
</dbReference>
<dbReference type="EMBL" id="JAFIMR010000030">
    <property type="protein sequence ID" value="KAI1861166.1"/>
    <property type="molecule type" value="Genomic_DNA"/>
</dbReference>
<accession>A0A9P9WG03</accession>
<dbReference type="PANTHER" id="PTHR24148:SF64">
    <property type="entry name" value="HETEROKARYON INCOMPATIBILITY DOMAIN-CONTAINING PROTEIN"/>
    <property type="match status" value="1"/>
</dbReference>
<proteinExistence type="predicted"/>
<dbReference type="InterPro" id="IPR052895">
    <property type="entry name" value="HetReg/Transcr_Mod"/>
</dbReference>
<evidence type="ECO:0000313" key="3">
    <source>
        <dbReference type="Proteomes" id="UP000829685"/>
    </source>
</evidence>
<dbReference type="Proteomes" id="UP000829685">
    <property type="component" value="Unassembled WGS sequence"/>
</dbReference>
<evidence type="ECO:0000259" key="1">
    <source>
        <dbReference type="Pfam" id="PF06985"/>
    </source>
</evidence>
<name>A0A9P9WG03_9PEZI</name>
<evidence type="ECO:0000313" key="2">
    <source>
        <dbReference type="EMBL" id="KAI1861166.1"/>
    </source>
</evidence>
<organism evidence="2 3">
    <name type="scientific">Neoarthrinium moseri</name>
    <dbReference type="NCBI Taxonomy" id="1658444"/>
    <lineage>
        <taxon>Eukaryota</taxon>
        <taxon>Fungi</taxon>
        <taxon>Dikarya</taxon>
        <taxon>Ascomycota</taxon>
        <taxon>Pezizomycotina</taxon>
        <taxon>Sordariomycetes</taxon>
        <taxon>Xylariomycetidae</taxon>
        <taxon>Amphisphaeriales</taxon>
        <taxon>Apiosporaceae</taxon>
        <taxon>Neoarthrinium</taxon>
    </lineage>
</organism>
<keyword evidence="3" id="KW-1185">Reference proteome</keyword>
<gene>
    <name evidence="2" type="ORF">JX265_009785</name>
</gene>
<dbReference type="InterPro" id="IPR010730">
    <property type="entry name" value="HET"/>
</dbReference>
<feature type="domain" description="Heterokaryon incompatibility" evidence="1">
    <location>
        <begin position="123"/>
        <end position="286"/>
    </location>
</feature>
<protein>
    <recommendedName>
        <fullName evidence="1">Heterokaryon incompatibility domain-containing protein</fullName>
    </recommendedName>
</protein>
<sequence length="714" mass="82253">MSERGVTAGNTTPQRYIYTPLEDPGRDIRLVTIQAGTWDDPLCIRIGHVPLYPPTRTKDTRKPLCEIKRTLPPGWIVEETTEGRYIFFGYTGSHWIAYWRHPDPEVPAEDYVEQPETIYQLEYEALSYVWGTETELEEVNVQGDRLSGPKSMSLRSTLVTSLRHLRHIDHDRVLWIDQLCIDQNNEAERDQQVLRMADIYQHAYRVVIWLGPADATSGLALKILHYVGMQVSITTENHWNPHPDGEEKDWYDHRTDLTQKIDTSMWNAMENLFARTWFDRLWVLQEASLANSQSLLMCGNEAMDLSTFRRAIACLYTNTSISPEFDGKISQVHKYAHRRGQPISELFRKATTLECYDPRDKVYGLLGLLPAAFRQMIVPEYSSPVATVYQDLVQSHISYTNRLELLRHCEPHDFATVPSWVPDWCGQTLIVFTLRWQFSAAYSRSYTSLEQPNVLRALGVKCAKVSAISPVFKRYDPKGLALLGEWIDQYGRDEDLSENFARTICRNHLSPRTEARHWPTVDEFIHQIKEDGPNLASGKHVRSSFGHTCFEVLHNRMLIVTEDGELGLASYDTEVGDTICVLLGCDSPMVLRESTAGKYRVSGECLLQSLTDGFSLLGPLPKPWRVKVEPSREFADCQAYLFENTENGEVRRDDPRLEPLEDWECREFRRTASDPIVMNSWRNKITGKTINSDPRISPERLTQRGVELEWFRLE</sequence>
<comment type="caution">
    <text evidence="2">The sequence shown here is derived from an EMBL/GenBank/DDBJ whole genome shotgun (WGS) entry which is preliminary data.</text>
</comment>